<organism evidence="5 6">
    <name type="scientific">Symbiodinium microadriaticum</name>
    <name type="common">Dinoflagellate</name>
    <name type="synonym">Zooxanthella microadriatica</name>
    <dbReference type="NCBI Taxonomy" id="2951"/>
    <lineage>
        <taxon>Eukaryota</taxon>
        <taxon>Sar</taxon>
        <taxon>Alveolata</taxon>
        <taxon>Dinophyceae</taxon>
        <taxon>Suessiales</taxon>
        <taxon>Symbiodiniaceae</taxon>
        <taxon>Symbiodinium</taxon>
    </lineage>
</organism>
<accession>A0A1Q9CA81</accession>
<dbReference type="GO" id="GO:0019216">
    <property type="term" value="P:regulation of lipid metabolic process"/>
    <property type="evidence" value="ECO:0007669"/>
    <property type="project" value="TreeGrafter"/>
</dbReference>
<evidence type="ECO:0000256" key="4">
    <source>
        <dbReference type="SAM" id="MobiDB-lite"/>
    </source>
</evidence>
<gene>
    <name evidence="5" type="ORF">AK812_SmicGene39829</name>
</gene>
<feature type="region of interest" description="Disordered" evidence="4">
    <location>
        <begin position="1"/>
        <end position="22"/>
    </location>
</feature>
<dbReference type="AlphaFoldDB" id="A0A1Q9CA81"/>
<evidence type="ECO:0000313" key="6">
    <source>
        <dbReference type="Proteomes" id="UP000186817"/>
    </source>
</evidence>
<dbReference type="OrthoDB" id="2129069at2759"/>
<name>A0A1Q9CA81_SYMMI</name>
<feature type="region of interest" description="Disordered" evidence="4">
    <location>
        <begin position="538"/>
        <end position="562"/>
    </location>
</feature>
<evidence type="ECO:0000256" key="1">
    <source>
        <dbReference type="ARBA" id="ARBA00007584"/>
    </source>
</evidence>
<feature type="coiled-coil region" evidence="3">
    <location>
        <begin position="497"/>
        <end position="531"/>
    </location>
</feature>
<dbReference type="PANTHER" id="PTHR12499">
    <property type="entry name" value="OPTIC ATROPHY 3 PROTEIN OPA3"/>
    <property type="match status" value="1"/>
</dbReference>
<dbReference type="PANTHER" id="PTHR12499:SF0">
    <property type="entry name" value="OPTIC ATROPHY 3 PROTEIN"/>
    <property type="match status" value="1"/>
</dbReference>
<dbReference type="Pfam" id="PF07047">
    <property type="entry name" value="OPA3"/>
    <property type="match status" value="1"/>
</dbReference>
<feature type="compositionally biased region" description="Low complexity" evidence="4">
    <location>
        <begin position="7"/>
        <end position="18"/>
    </location>
</feature>
<keyword evidence="2 3" id="KW-0175">Coiled coil</keyword>
<evidence type="ECO:0000256" key="2">
    <source>
        <dbReference type="ARBA" id="ARBA00023054"/>
    </source>
</evidence>
<keyword evidence="6" id="KW-1185">Reference proteome</keyword>
<protein>
    <submittedName>
        <fullName evidence="5">Putative OPA3-like protein</fullName>
    </submittedName>
</protein>
<comment type="caution">
    <text evidence="5">The sequence shown here is derived from an EMBL/GenBank/DDBJ whole genome shotgun (WGS) entry which is preliminary data.</text>
</comment>
<reference evidence="5 6" key="1">
    <citation type="submission" date="2016-02" db="EMBL/GenBank/DDBJ databases">
        <title>Genome analysis of coral dinoflagellate symbionts highlights evolutionary adaptations to a symbiotic lifestyle.</title>
        <authorList>
            <person name="Aranda M."/>
            <person name="Li Y."/>
            <person name="Liew Y.J."/>
            <person name="Baumgarten S."/>
            <person name="Simakov O."/>
            <person name="Wilson M."/>
            <person name="Piel J."/>
            <person name="Ashoor H."/>
            <person name="Bougouffa S."/>
            <person name="Bajic V.B."/>
            <person name="Ryu T."/>
            <person name="Ravasi T."/>
            <person name="Bayer T."/>
            <person name="Micklem G."/>
            <person name="Kim H."/>
            <person name="Bhak J."/>
            <person name="Lajeunesse T.C."/>
            <person name="Voolstra C.R."/>
        </authorList>
    </citation>
    <scope>NUCLEOTIDE SEQUENCE [LARGE SCALE GENOMIC DNA]</scope>
    <source>
        <strain evidence="5 6">CCMP2467</strain>
    </source>
</reference>
<evidence type="ECO:0000313" key="5">
    <source>
        <dbReference type="EMBL" id="OLP79839.1"/>
    </source>
</evidence>
<dbReference type="Proteomes" id="UP000186817">
    <property type="component" value="Unassembled WGS sequence"/>
</dbReference>
<proteinExistence type="inferred from homology"/>
<sequence length="562" mass="62572">MEFTAMQPVPESSGSEGESSQEEVEAAGLAQALFAAISVELLFCAKHLQELKAIFMLAGTLQWVHLGLEIYLSAFYVEYDASTPVDRVHDVRMAMQEVPAFLGAPLASCLRENNWSYSDSHERVEVVAGQLCCVCERVVLGKPLMEFGLRVDDVFMLVRWLAILMLGWVVRGWVSTPAANSFTSGAWLDILDAVVFSDNIRSPAVRHPAYGIDFDGSMRPKEKAPSIDELKEEQMRRLQARAAAETALELLRRSVKAYLVKFTDGRSPSEQIVPLEHIHPSIDHSEDRKSCCAGWLSYDDMDEDWYTVDIANARILFILKNAIWAAVDFLTILNCGGDGGVMLAAQVASSVLKLRFNNRRVCCLESDVIELSMASIEHSASRTADPCRLPVMVLLLSRLPFNKLMLLGVRQAARPVAKLAMAGAERSPVFQDCCVYASRLLQTERLNLPRDQAVQAGCTMLGEAVVFGVSGVVLIYEYHRTREAERHRQEAAREEVRREGAASRAELRARIEELREELGRHRSELGILRAEVARTKLNPLRQAGSSQRPWKSGVALPAKEQS</sequence>
<dbReference type="InterPro" id="IPR010754">
    <property type="entry name" value="OPA3-like"/>
</dbReference>
<dbReference type="GO" id="GO:0005739">
    <property type="term" value="C:mitochondrion"/>
    <property type="evidence" value="ECO:0007669"/>
    <property type="project" value="TreeGrafter"/>
</dbReference>
<dbReference type="EMBL" id="LSRX01001442">
    <property type="protein sequence ID" value="OLP79839.1"/>
    <property type="molecule type" value="Genomic_DNA"/>
</dbReference>
<evidence type="ECO:0000256" key="3">
    <source>
        <dbReference type="SAM" id="Coils"/>
    </source>
</evidence>
<comment type="similarity">
    <text evidence="1">Belongs to the OPA3 family.</text>
</comment>